<name>A0A4C1TCD5_EUMVA</name>
<dbReference type="Proteomes" id="UP000299102">
    <property type="component" value="Unassembled WGS sequence"/>
</dbReference>
<organism evidence="2 3">
    <name type="scientific">Eumeta variegata</name>
    <name type="common">Bagworm moth</name>
    <name type="synonym">Eumeta japonica</name>
    <dbReference type="NCBI Taxonomy" id="151549"/>
    <lineage>
        <taxon>Eukaryota</taxon>
        <taxon>Metazoa</taxon>
        <taxon>Ecdysozoa</taxon>
        <taxon>Arthropoda</taxon>
        <taxon>Hexapoda</taxon>
        <taxon>Insecta</taxon>
        <taxon>Pterygota</taxon>
        <taxon>Neoptera</taxon>
        <taxon>Endopterygota</taxon>
        <taxon>Lepidoptera</taxon>
        <taxon>Glossata</taxon>
        <taxon>Ditrysia</taxon>
        <taxon>Tineoidea</taxon>
        <taxon>Psychidae</taxon>
        <taxon>Oiketicinae</taxon>
        <taxon>Eumeta</taxon>
    </lineage>
</organism>
<dbReference type="OrthoDB" id="7251003at2759"/>
<comment type="caution">
    <text evidence="2">The sequence shown here is derived from an EMBL/GenBank/DDBJ whole genome shotgun (WGS) entry which is preliminary data.</text>
</comment>
<dbReference type="EMBL" id="BGZK01000044">
    <property type="protein sequence ID" value="GBP11108.1"/>
    <property type="molecule type" value="Genomic_DNA"/>
</dbReference>
<feature type="compositionally biased region" description="Basic residues" evidence="1">
    <location>
        <begin position="24"/>
        <end position="36"/>
    </location>
</feature>
<accession>A0A4C1TCD5</accession>
<evidence type="ECO:0000313" key="3">
    <source>
        <dbReference type="Proteomes" id="UP000299102"/>
    </source>
</evidence>
<dbReference type="AlphaFoldDB" id="A0A4C1TCD5"/>
<feature type="region of interest" description="Disordered" evidence="1">
    <location>
        <begin position="71"/>
        <end position="100"/>
    </location>
</feature>
<evidence type="ECO:0000256" key="1">
    <source>
        <dbReference type="SAM" id="MobiDB-lite"/>
    </source>
</evidence>
<evidence type="ECO:0000313" key="2">
    <source>
        <dbReference type="EMBL" id="GBP11108.1"/>
    </source>
</evidence>
<gene>
    <name evidence="2" type="ORF">EVAR_79767_1</name>
</gene>
<protein>
    <submittedName>
        <fullName evidence="2">Uncharacterized protein</fullName>
    </submittedName>
</protein>
<reference evidence="2 3" key="1">
    <citation type="journal article" date="2019" name="Commun. Biol.">
        <title>The bagworm genome reveals a unique fibroin gene that provides high tensile strength.</title>
        <authorList>
            <person name="Kono N."/>
            <person name="Nakamura H."/>
            <person name="Ohtoshi R."/>
            <person name="Tomita M."/>
            <person name="Numata K."/>
            <person name="Arakawa K."/>
        </authorList>
    </citation>
    <scope>NUCLEOTIDE SEQUENCE [LARGE SCALE GENOMIC DNA]</scope>
</reference>
<keyword evidence="3" id="KW-1185">Reference proteome</keyword>
<feature type="compositionally biased region" description="Polar residues" evidence="1">
    <location>
        <begin position="90"/>
        <end position="100"/>
    </location>
</feature>
<proteinExistence type="predicted"/>
<feature type="region of interest" description="Disordered" evidence="1">
    <location>
        <begin position="24"/>
        <end position="49"/>
    </location>
</feature>
<sequence length="100" mass="10873">MNSANGVAYTLDAIVAYSCLMGKRTKGHGRCSRARGRNPDPRSGLPRIFPAARPRVWPPLAGRCRRFGKTERARSVGAVPLRPPFDGQLRTGTDKGNPTV</sequence>